<dbReference type="STRING" id="41427.A0A182J1V6"/>
<dbReference type="VEuPathDB" id="VectorBase:AATE009774"/>
<dbReference type="AlphaFoldDB" id="A0A182J1V6"/>
<organism evidence="2">
    <name type="scientific">Anopheles atroparvus</name>
    <name type="common">European mosquito</name>
    <dbReference type="NCBI Taxonomy" id="41427"/>
    <lineage>
        <taxon>Eukaryota</taxon>
        <taxon>Metazoa</taxon>
        <taxon>Ecdysozoa</taxon>
        <taxon>Arthropoda</taxon>
        <taxon>Hexapoda</taxon>
        <taxon>Insecta</taxon>
        <taxon>Pterygota</taxon>
        <taxon>Neoptera</taxon>
        <taxon>Endopterygota</taxon>
        <taxon>Diptera</taxon>
        <taxon>Nematocera</taxon>
        <taxon>Culicoidea</taxon>
        <taxon>Culicidae</taxon>
        <taxon>Anophelinae</taxon>
        <taxon>Anopheles</taxon>
    </lineage>
</organism>
<sequence length="671" mass="75788">MAMQEITTFPLPDDIVQPFTICSADDTLVICGKECTFVLQLKYKHFSEDGAVNYVLSRIKCSTAKPTGQLLAHEPNLYNNCESDERKQIMLDQTIFPNIAKVYISNVQSWISPAGALPDGVNGHLVANITNMGQLTIYRQDEEWISNWSCYADVSATWVKHVYDGQPIVDFQRLRTMVYETLITCFCWQDKVHQHPPQFFFGTKTGKIVLCSLAPGGPKIEHVNQQLEAAFVLKHVSMNSKEHFLLAGVRSGRVVMYRVDGRNAQKSFKNVATLFEEDLNVSTIECEVDSNYGRLLLLVVKGSFLLVLNVNGIGKTLGSATLDLGHFMITGLQQLESCKYIASTMEGAIFLVTIDRETDGGLKLRHQQITSDLNVGSYGLYGVTTTRTRSCWLFLGFPTKRHDHLALRTPASVFFTKFSMREAIQVLQSNETLRMADHYDAAEVVRYEGFKNSDTLKDIEKVVLKPELNEVCSYQLKLYLICLGAKMTYQSRRHKATTEILHNQIQFLGSMIEAINAAHVLSFLVDLASRKSTLNPLQQNAVLCLRNFIHNIVEDAFPGDFEYVHLGLKPGLEEILQTTATLPMLPYEMCYFCDAQIPPNRCICRKDHPVLRCVTTKIQIPLDEDEITCEMCQRYSLRMSMLAEVFEDAGSPCPIDYTKCCVCDVPFRITQ</sequence>
<name>A0A182J1V6_ANOAO</name>
<proteinExistence type="predicted"/>
<dbReference type="SUPFAM" id="SSF101908">
    <property type="entry name" value="Putative isomerase YbhE"/>
    <property type="match status" value="1"/>
</dbReference>
<accession>A0A182J1V6</accession>
<dbReference type="EnsemblMetazoa" id="AATE009774-RA">
    <property type="protein sequence ID" value="AATE009774-PA.1"/>
    <property type="gene ID" value="AATE009774"/>
</dbReference>
<dbReference type="InterPro" id="IPR024761">
    <property type="entry name" value="TFIIIC_delta_N"/>
</dbReference>
<reference evidence="2" key="1">
    <citation type="submission" date="2022-08" db="UniProtKB">
        <authorList>
            <consortium name="EnsemblMetazoa"/>
        </authorList>
    </citation>
    <scope>IDENTIFICATION</scope>
    <source>
        <strain evidence="2">EBRO</strain>
    </source>
</reference>
<feature type="domain" description="Transcription factor IIIC 90kDa subunit N-terminal" evidence="1">
    <location>
        <begin position="22"/>
        <end position="288"/>
    </location>
</feature>
<evidence type="ECO:0000259" key="1">
    <source>
        <dbReference type="Pfam" id="PF12657"/>
    </source>
</evidence>
<dbReference type="Pfam" id="PF12657">
    <property type="entry name" value="TFIIIC_delta"/>
    <property type="match status" value="1"/>
</dbReference>
<evidence type="ECO:0000313" key="2">
    <source>
        <dbReference type="EnsemblMetazoa" id="AATE009774-PA.1"/>
    </source>
</evidence>
<protein>
    <recommendedName>
        <fullName evidence="1">Transcription factor IIIC 90kDa subunit N-terminal domain-containing protein</fullName>
    </recommendedName>
</protein>